<organism evidence="1 2">
    <name type="scientific">Vaccinium darrowii</name>
    <dbReference type="NCBI Taxonomy" id="229202"/>
    <lineage>
        <taxon>Eukaryota</taxon>
        <taxon>Viridiplantae</taxon>
        <taxon>Streptophyta</taxon>
        <taxon>Embryophyta</taxon>
        <taxon>Tracheophyta</taxon>
        <taxon>Spermatophyta</taxon>
        <taxon>Magnoliopsida</taxon>
        <taxon>eudicotyledons</taxon>
        <taxon>Gunneridae</taxon>
        <taxon>Pentapetalae</taxon>
        <taxon>asterids</taxon>
        <taxon>Ericales</taxon>
        <taxon>Ericaceae</taxon>
        <taxon>Vaccinioideae</taxon>
        <taxon>Vaccinieae</taxon>
        <taxon>Vaccinium</taxon>
    </lineage>
</organism>
<evidence type="ECO:0000313" key="2">
    <source>
        <dbReference type="Proteomes" id="UP000828048"/>
    </source>
</evidence>
<dbReference type="EMBL" id="CM037160">
    <property type="protein sequence ID" value="KAH7840527.1"/>
    <property type="molecule type" value="Genomic_DNA"/>
</dbReference>
<protein>
    <submittedName>
        <fullName evidence="1">Uncharacterized protein</fullName>
    </submittedName>
</protein>
<evidence type="ECO:0000313" key="1">
    <source>
        <dbReference type="EMBL" id="KAH7840527.1"/>
    </source>
</evidence>
<reference evidence="1 2" key="1">
    <citation type="journal article" date="2021" name="Hortic Res">
        <title>High-quality reference genome and annotation aids understanding of berry development for evergreen blueberry (Vaccinium darrowii).</title>
        <authorList>
            <person name="Yu J."/>
            <person name="Hulse-Kemp A.M."/>
            <person name="Babiker E."/>
            <person name="Staton M."/>
        </authorList>
    </citation>
    <scope>NUCLEOTIDE SEQUENCE [LARGE SCALE GENOMIC DNA]</scope>
    <source>
        <strain evidence="2">cv. NJ 8807/NJ 8810</strain>
        <tissue evidence="1">Young leaf</tissue>
    </source>
</reference>
<proteinExistence type="predicted"/>
<keyword evidence="2" id="KW-1185">Reference proteome</keyword>
<name>A0ACB7XIR1_9ERIC</name>
<sequence>MAVLPLSSLPVGYRFRPTDEELVNYFLKNKINGNENEVNGIREVDLCKKEPWDLPAMSLIETNDDEWVFFCPIDRKYRMGKRSNRATPEGYWKATGRDRLIKAVRGTTVIGTKKTLVFYTGRAPVGKKTNWVIHEYRATSEQLDGTQPGQGLFVLCKLMKKCSKKLDGMQDENTEVSNVEELEQNDASPATVQSFPADIESPMTPLSNAQDEKLPSGSEGSIPLRFDGTPPGAPLPIGWPNDSCIADDVGGQSVVEPDLEIEDMVQRLFPDPTMESPDGHGKMLSPLHSQVQVELGFSYDSQYPLASEVGTDQNGMQLPRETNEDEINQFLESVIISADEYFCNDPESYQNCDLESLVSNYRNQIESTSVSYNELDAEVAKNNESNAPVPVEMYTRGYRTPDISNEENLRSLSLLENKSTGRHIVTVASTSDQSVDLFNSPEAYTNNSSAVGSGQVFETGIRIRSRRSYDQPNAEFFEQQGNARRRIRLQQKIQVEPVQQVGTFELQSAKVGEAEEKHSGIIDETREIYLSTSNDVTEVAEEPVSNTISTSVFPHGCNKEVPSVPLEAPPPLHLISSSMHKAYALVFVSLSVVFVGIWSCLKFQS</sequence>
<gene>
    <name evidence="1" type="ORF">Vadar_018089</name>
</gene>
<dbReference type="Proteomes" id="UP000828048">
    <property type="component" value="Chromosome 10"/>
</dbReference>
<comment type="caution">
    <text evidence="1">The sequence shown here is derived from an EMBL/GenBank/DDBJ whole genome shotgun (WGS) entry which is preliminary data.</text>
</comment>
<accession>A0ACB7XIR1</accession>